<name>A0A6A8D7G8_9BACI</name>
<dbReference type="Proteomes" id="UP000799092">
    <property type="component" value="Unassembled WGS sequence"/>
</dbReference>
<dbReference type="PANTHER" id="PTHR21485:SF6">
    <property type="entry name" value="N-ACYLNEURAMINATE CYTIDYLYLTRANSFERASE-RELATED"/>
    <property type="match status" value="1"/>
</dbReference>
<dbReference type="CDD" id="cd02513">
    <property type="entry name" value="CMP-NeuAc_Synthase"/>
    <property type="match status" value="1"/>
</dbReference>
<dbReference type="SUPFAM" id="SSF53448">
    <property type="entry name" value="Nucleotide-diphospho-sugar transferases"/>
    <property type="match status" value="1"/>
</dbReference>
<protein>
    <submittedName>
        <fullName evidence="1">Acylneuraminate cytidylyltransferase family protein</fullName>
    </submittedName>
</protein>
<sequence length="229" mass="26278">MIAIIPARGGSKGLPRKNVKLLNGKPLIYYTIMAARESKYIDRIILSTDDKEIAEIGKKYGAEVPFLRPQNLAGDNAKARDVYLYTIEKLNKHSESSIDNFIVLQPTSPLRSTDDINKAVETYYEKGADSVISVTEAEHPPDWYKKINQQGILVDYLIENSKNNLNRQEFEKTYIPNGAIFILKYSILKEQTSYYTDRTYPYVMKKEFSVDIDTIIDFKIAEILLSQNY</sequence>
<dbReference type="InterPro" id="IPR029044">
    <property type="entry name" value="Nucleotide-diphossugar_trans"/>
</dbReference>
<dbReference type="AlphaFoldDB" id="A0A6A8D7G8"/>
<evidence type="ECO:0000313" key="2">
    <source>
        <dbReference type="Proteomes" id="UP000799092"/>
    </source>
</evidence>
<keyword evidence="2" id="KW-1185">Reference proteome</keyword>
<comment type="caution">
    <text evidence="1">The sequence shown here is derived from an EMBL/GenBank/DDBJ whole genome shotgun (WGS) entry which is preliminary data.</text>
</comment>
<dbReference type="EMBL" id="WJNG01000001">
    <property type="protein sequence ID" value="MRH41220.1"/>
    <property type="molecule type" value="Genomic_DNA"/>
</dbReference>
<dbReference type="InterPro" id="IPR050793">
    <property type="entry name" value="CMP-NeuNAc_synthase"/>
</dbReference>
<dbReference type="GO" id="GO:0008781">
    <property type="term" value="F:N-acylneuraminate cytidylyltransferase activity"/>
    <property type="evidence" value="ECO:0007669"/>
    <property type="project" value="TreeGrafter"/>
</dbReference>
<evidence type="ECO:0000313" key="1">
    <source>
        <dbReference type="EMBL" id="MRH41220.1"/>
    </source>
</evidence>
<keyword evidence="1" id="KW-0808">Transferase</keyword>
<dbReference type="Pfam" id="PF02348">
    <property type="entry name" value="CTP_transf_3"/>
    <property type="match status" value="1"/>
</dbReference>
<dbReference type="PANTHER" id="PTHR21485">
    <property type="entry name" value="HAD SUPERFAMILY MEMBERS CMAS AND KDSC"/>
    <property type="match status" value="1"/>
</dbReference>
<dbReference type="OrthoDB" id="9805604at2"/>
<keyword evidence="1" id="KW-0548">Nucleotidyltransferase</keyword>
<accession>A0A6A8D7G8</accession>
<organism evidence="1 2">
    <name type="scientific">Aquibacillus halophilus</name>
    <dbReference type="NCBI Taxonomy" id="930132"/>
    <lineage>
        <taxon>Bacteria</taxon>
        <taxon>Bacillati</taxon>
        <taxon>Bacillota</taxon>
        <taxon>Bacilli</taxon>
        <taxon>Bacillales</taxon>
        <taxon>Bacillaceae</taxon>
        <taxon>Aquibacillus</taxon>
    </lineage>
</organism>
<dbReference type="Gene3D" id="3.90.550.10">
    <property type="entry name" value="Spore Coat Polysaccharide Biosynthesis Protein SpsA, Chain A"/>
    <property type="match status" value="1"/>
</dbReference>
<dbReference type="RefSeq" id="WP_153734883.1">
    <property type="nucleotide sequence ID" value="NZ_WJNG01000001.1"/>
</dbReference>
<dbReference type="InterPro" id="IPR003329">
    <property type="entry name" value="Cytidylyl_trans"/>
</dbReference>
<proteinExistence type="predicted"/>
<reference evidence="1" key="1">
    <citation type="submission" date="2019-11" db="EMBL/GenBank/DDBJ databases">
        <authorList>
            <person name="Li J."/>
        </authorList>
    </citation>
    <scope>NUCLEOTIDE SEQUENCE</scope>
    <source>
        <strain evidence="1">B6B</strain>
    </source>
</reference>
<gene>
    <name evidence="1" type="ORF">GH741_00865</name>
</gene>